<evidence type="ECO:0000256" key="6">
    <source>
        <dbReference type="ARBA" id="ARBA00022989"/>
    </source>
</evidence>
<dbReference type="InterPro" id="IPR023395">
    <property type="entry name" value="MCP_dom_sf"/>
</dbReference>
<comment type="subcellular location">
    <subcellularLocation>
        <location evidence="1">Membrane</location>
        <topology evidence="1">Multi-pass membrane protein</topology>
    </subcellularLocation>
</comment>
<dbReference type="EMBL" id="OOIQ01000003">
    <property type="protein sequence ID" value="SPO44312.1"/>
    <property type="molecule type" value="Genomic_DNA"/>
</dbReference>
<evidence type="ECO:0000256" key="7">
    <source>
        <dbReference type="ARBA" id="ARBA00023136"/>
    </source>
</evidence>
<reference evidence="11" key="1">
    <citation type="submission" date="2018-03" db="EMBL/GenBank/DDBJ databases">
        <authorList>
            <person name="Guldener U."/>
        </authorList>
    </citation>
    <scope>NUCLEOTIDE SEQUENCE [LARGE SCALE GENOMIC DNA]</scope>
    <source>
        <strain evidence="11">ATCC34888</strain>
    </source>
</reference>
<evidence type="ECO:0000256" key="1">
    <source>
        <dbReference type="ARBA" id="ARBA00004141"/>
    </source>
</evidence>
<dbReference type="Proteomes" id="UP000325008">
    <property type="component" value="Unassembled WGS sequence"/>
</dbReference>
<dbReference type="InterPro" id="IPR018108">
    <property type="entry name" value="MCP_transmembrane"/>
</dbReference>
<evidence type="ECO:0000256" key="2">
    <source>
        <dbReference type="ARBA" id="ARBA00006375"/>
    </source>
</evidence>
<keyword evidence="4 8" id="KW-0812">Transmembrane</keyword>
<dbReference type="PANTHER" id="PTHR45667">
    <property type="entry name" value="S-ADENOSYLMETHIONINE MITOCHONDRIAL CARRIER PROTEIN"/>
    <property type="match status" value="1"/>
</dbReference>
<name>A0A5C3FIU1_PSEA2</name>
<keyword evidence="6" id="KW-1133">Transmembrane helix</keyword>
<dbReference type="PROSITE" id="PS50920">
    <property type="entry name" value="SOLCAR"/>
    <property type="match status" value="2"/>
</dbReference>
<sequence length="404" mass="42163">MDTVVAGALAAFTVDLLIYPLDTLKTRLQAPDSATRFPAGRGLYSGLYQGVGSVIVATLPAAGLFFTTYEHSKSLLASSSSPLANAPPALSHMLASSTAELVSCLVLTPAEIIKQRAQVVNKQQQSSMPSSSQPKASTSSSSSAATAVSAAKQAVQQAHPSDSKVQIAKDTLKNTVDKVTRQAPPGSAASTARNVVLDAQEKLQHSTGGRSDASSKGLATVRTAAAPLASTFTRSYLALAGRNLPFTALQFPIYESLRETFGAWAGLKAGTHKEDGGVDDVRTSEDFRRQAARDQTSVSAEFGKAGLVAGGSAAVAGSFAAVVTTPIDVAKTRIMLDTGEQAGKQQLGVLATMRQIALKEGWKALMKGGALRGAWTALGAGVYLGSYEAGRLWWRDRQRHANNA</sequence>
<gene>
    <name evidence="11" type="ORF">PSANT_01997</name>
</gene>
<accession>A0A5C3FIU1</accession>
<evidence type="ECO:0000256" key="8">
    <source>
        <dbReference type="PROSITE-ProRule" id="PRU00282"/>
    </source>
</evidence>
<keyword evidence="5" id="KW-0677">Repeat</keyword>
<evidence type="ECO:0000313" key="12">
    <source>
        <dbReference type="Proteomes" id="UP000325008"/>
    </source>
</evidence>
<organism evidence="11 12">
    <name type="scientific">Pseudozyma antarctica</name>
    <name type="common">Yeast</name>
    <name type="synonym">Candida antarctica</name>
    <dbReference type="NCBI Taxonomy" id="84753"/>
    <lineage>
        <taxon>Eukaryota</taxon>
        <taxon>Fungi</taxon>
        <taxon>Dikarya</taxon>
        <taxon>Basidiomycota</taxon>
        <taxon>Ustilaginomycotina</taxon>
        <taxon>Ustilaginomycetes</taxon>
        <taxon>Ustilaginales</taxon>
        <taxon>Ustilaginaceae</taxon>
        <taxon>Moesziomyces</taxon>
    </lineage>
</organism>
<feature type="region of interest" description="Disordered" evidence="10">
    <location>
        <begin position="123"/>
        <end position="144"/>
    </location>
</feature>
<dbReference type="OrthoDB" id="415315at2759"/>
<evidence type="ECO:0000256" key="9">
    <source>
        <dbReference type="RuleBase" id="RU000488"/>
    </source>
</evidence>
<evidence type="ECO:0000256" key="4">
    <source>
        <dbReference type="ARBA" id="ARBA00022692"/>
    </source>
</evidence>
<dbReference type="Pfam" id="PF00153">
    <property type="entry name" value="Mito_carr"/>
    <property type="match status" value="2"/>
</dbReference>
<evidence type="ECO:0000256" key="5">
    <source>
        <dbReference type="ARBA" id="ARBA00022737"/>
    </source>
</evidence>
<evidence type="ECO:0000256" key="3">
    <source>
        <dbReference type="ARBA" id="ARBA00022448"/>
    </source>
</evidence>
<protein>
    <submittedName>
        <fullName evidence="11">Related to PET8 protein, member of the mitochondrial carrier (MCF) family</fullName>
    </submittedName>
</protein>
<comment type="caution">
    <text evidence="11">The sequence shown here is derived from an EMBL/GenBank/DDBJ whole genome shotgun (WGS) entry which is preliminary data.</text>
</comment>
<keyword evidence="3 9" id="KW-0813">Transport</keyword>
<feature type="repeat" description="Solcar" evidence="8">
    <location>
        <begin position="1"/>
        <end position="75"/>
    </location>
</feature>
<feature type="repeat" description="Solcar" evidence="8">
    <location>
        <begin position="304"/>
        <end position="393"/>
    </location>
</feature>
<dbReference type="Gene3D" id="1.50.40.10">
    <property type="entry name" value="Mitochondrial carrier domain"/>
    <property type="match status" value="2"/>
</dbReference>
<evidence type="ECO:0000256" key="10">
    <source>
        <dbReference type="SAM" id="MobiDB-lite"/>
    </source>
</evidence>
<dbReference type="AlphaFoldDB" id="A0A5C3FIU1"/>
<evidence type="ECO:0000313" key="11">
    <source>
        <dbReference type="EMBL" id="SPO44312.1"/>
    </source>
</evidence>
<proteinExistence type="inferred from homology"/>
<dbReference type="GO" id="GO:0016020">
    <property type="term" value="C:membrane"/>
    <property type="evidence" value="ECO:0007669"/>
    <property type="project" value="UniProtKB-SubCell"/>
</dbReference>
<dbReference type="SUPFAM" id="SSF103506">
    <property type="entry name" value="Mitochondrial carrier"/>
    <property type="match status" value="1"/>
</dbReference>
<comment type="similarity">
    <text evidence="2 9">Belongs to the mitochondrial carrier (TC 2.A.29) family.</text>
</comment>
<keyword evidence="12" id="KW-1185">Reference proteome</keyword>
<keyword evidence="7 8" id="KW-0472">Membrane</keyword>